<sequence>LIGRVHIDIDVRLVRSQQYRYSKHRVSFLRDTGSLFYQLPRLPSELDIILLRPRGDANNAHMIRAFRGDFRV</sequence>
<evidence type="ECO:0000313" key="2">
    <source>
        <dbReference type="Proteomes" id="UP001285441"/>
    </source>
</evidence>
<proteinExistence type="predicted"/>
<gene>
    <name evidence="1" type="ORF">B0H63DRAFT_378219</name>
</gene>
<dbReference type="EMBL" id="JAULSW010000012">
    <property type="protein sequence ID" value="KAK3366475.1"/>
    <property type="molecule type" value="Genomic_DNA"/>
</dbReference>
<keyword evidence="2" id="KW-1185">Reference proteome</keyword>
<organism evidence="1 2">
    <name type="scientific">Podospora didyma</name>
    <dbReference type="NCBI Taxonomy" id="330526"/>
    <lineage>
        <taxon>Eukaryota</taxon>
        <taxon>Fungi</taxon>
        <taxon>Dikarya</taxon>
        <taxon>Ascomycota</taxon>
        <taxon>Pezizomycotina</taxon>
        <taxon>Sordariomycetes</taxon>
        <taxon>Sordariomycetidae</taxon>
        <taxon>Sordariales</taxon>
        <taxon>Podosporaceae</taxon>
        <taxon>Podospora</taxon>
    </lineage>
</organism>
<protein>
    <submittedName>
        <fullName evidence="1">Uncharacterized protein</fullName>
    </submittedName>
</protein>
<reference evidence="1" key="1">
    <citation type="journal article" date="2023" name="Mol. Phylogenet. Evol.">
        <title>Genome-scale phylogeny and comparative genomics of the fungal order Sordariales.</title>
        <authorList>
            <person name="Hensen N."/>
            <person name="Bonometti L."/>
            <person name="Westerberg I."/>
            <person name="Brannstrom I.O."/>
            <person name="Guillou S."/>
            <person name="Cros-Aarteil S."/>
            <person name="Calhoun S."/>
            <person name="Haridas S."/>
            <person name="Kuo A."/>
            <person name="Mondo S."/>
            <person name="Pangilinan J."/>
            <person name="Riley R."/>
            <person name="LaButti K."/>
            <person name="Andreopoulos B."/>
            <person name="Lipzen A."/>
            <person name="Chen C."/>
            <person name="Yan M."/>
            <person name="Daum C."/>
            <person name="Ng V."/>
            <person name="Clum A."/>
            <person name="Steindorff A."/>
            <person name="Ohm R.A."/>
            <person name="Martin F."/>
            <person name="Silar P."/>
            <person name="Natvig D.O."/>
            <person name="Lalanne C."/>
            <person name="Gautier V."/>
            <person name="Ament-Velasquez S.L."/>
            <person name="Kruys A."/>
            <person name="Hutchinson M.I."/>
            <person name="Powell A.J."/>
            <person name="Barry K."/>
            <person name="Miller A.N."/>
            <person name="Grigoriev I.V."/>
            <person name="Debuchy R."/>
            <person name="Gladieux P."/>
            <person name="Hiltunen Thoren M."/>
            <person name="Johannesson H."/>
        </authorList>
    </citation>
    <scope>NUCLEOTIDE SEQUENCE</scope>
    <source>
        <strain evidence="1">CBS 232.78</strain>
    </source>
</reference>
<dbReference type="Proteomes" id="UP001285441">
    <property type="component" value="Unassembled WGS sequence"/>
</dbReference>
<name>A0AAE0JYT9_9PEZI</name>
<feature type="non-terminal residue" evidence="1">
    <location>
        <position position="1"/>
    </location>
</feature>
<evidence type="ECO:0000313" key="1">
    <source>
        <dbReference type="EMBL" id="KAK3366475.1"/>
    </source>
</evidence>
<comment type="caution">
    <text evidence="1">The sequence shown here is derived from an EMBL/GenBank/DDBJ whole genome shotgun (WGS) entry which is preliminary data.</text>
</comment>
<accession>A0AAE0JYT9</accession>
<feature type="non-terminal residue" evidence="1">
    <location>
        <position position="72"/>
    </location>
</feature>
<dbReference type="AlphaFoldDB" id="A0AAE0JYT9"/>
<reference evidence="1" key="2">
    <citation type="submission" date="2023-06" db="EMBL/GenBank/DDBJ databases">
        <authorList>
            <consortium name="Lawrence Berkeley National Laboratory"/>
            <person name="Haridas S."/>
            <person name="Hensen N."/>
            <person name="Bonometti L."/>
            <person name="Westerberg I."/>
            <person name="Brannstrom I.O."/>
            <person name="Guillou S."/>
            <person name="Cros-Aarteil S."/>
            <person name="Calhoun S."/>
            <person name="Kuo A."/>
            <person name="Mondo S."/>
            <person name="Pangilinan J."/>
            <person name="Riley R."/>
            <person name="LaButti K."/>
            <person name="Andreopoulos B."/>
            <person name="Lipzen A."/>
            <person name="Chen C."/>
            <person name="Yanf M."/>
            <person name="Daum C."/>
            <person name="Ng V."/>
            <person name="Clum A."/>
            <person name="Steindorff A."/>
            <person name="Ohm R."/>
            <person name="Martin F."/>
            <person name="Silar P."/>
            <person name="Natvig D."/>
            <person name="Lalanne C."/>
            <person name="Gautier V."/>
            <person name="Ament-velasquez S.L."/>
            <person name="Kruys A."/>
            <person name="Hutchinson M.I."/>
            <person name="Powell A.J."/>
            <person name="Barry K."/>
            <person name="Miller A.N."/>
            <person name="Grigoriev I.V."/>
            <person name="Debuchy R."/>
            <person name="Gladieux P."/>
            <person name="Thoren M.H."/>
            <person name="Johannesson H."/>
        </authorList>
    </citation>
    <scope>NUCLEOTIDE SEQUENCE</scope>
    <source>
        <strain evidence="1">CBS 232.78</strain>
    </source>
</reference>